<evidence type="ECO:0008006" key="3">
    <source>
        <dbReference type="Google" id="ProtNLM"/>
    </source>
</evidence>
<proteinExistence type="predicted"/>
<dbReference type="EMBL" id="JH597773">
    <property type="protein sequence ID" value="EHQ08625.1"/>
    <property type="molecule type" value="Genomic_DNA"/>
</dbReference>
<reference evidence="1 2" key="1">
    <citation type="submission" date="2011-10" db="EMBL/GenBank/DDBJ databases">
        <title>The Improved High-Quality Draft genome of Leptonema illini DSM 21528.</title>
        <authorList>
            <consortium name="US DOE Joint Genome Institute (JGI-PGF)"/>
            <person name="Lucas S."/>
            <person name="Copeland A."/>
            <person name="Lapidus A."/>
            <person name="Glavina del Rio T."/>
            <person name="Dalin E."/>
            <person name="Tice H."/>
            <person name="Bruce D."/>
            <person name="Goodwin L."/>
            <person name="Pitluck S."/>
            <person name="Peters L."/>
            <person name="Mikhailova N."/>
            <person name="Held B."/>
            <person name="Kyrpides N."/>
            <person name="Mavromatis K."/>
            <person name="Ivanova N."/>
            <person name="Markowitz V."/>
            <person name="Cheng J.-F."/>
            <person name="Hugenholtz P."/>
            <person name="Woyke T."/>
            <person name="Wu D."/>
            <person name="Gronow S."/>
            <person name="Wellnitz S."/>
            <person name="Brambilla E.-M."/>
            <person name="Klenk H.-P."/>
            <person name="Eisen J.A."/>
        </authorList>
    </citation>
    <scope>NUCLEOTIDE SEQUENCE [LARGE SCALE GENOMIC DNA]</scope>
    <source>
        <strain evidence="1 2">DSM 21528</strain>
    </source>
</reference>
<name>H2CB30_9LEPT</name>
<accession>H2CB30</accession>
<dbReference type="Proteomes" id="UP000005737">
    <property type="component" value="Unassembled WGS sequence"/>
</dbReference>
<gene>
    <name evidence="1" type="ORF">Lepil_3976</name>
</gene>
<dbReference type="AlphaFoldDB" id="H2CB30"/>
<keyword evidence="2" id="KW-1185">Reference proteome</keyword>
<protein>
    <recommendedName>
        <fullName evidence="3">Addiction module component</fullName>
    </recommendedName>
</protein>
<evidence type="ECO:0000313" key="1">
    <source>
        <dbReference type="EMBL" id="EHQ08625.1"/>
    </source>
</evidence>
<organism evidence="1 2">
    <name type="scientific">Leptonema illini DSM 21528</name>
    <dbReference type="NCBI Taxonomy" id="929563"/>
    <lineage>
        <taxon>Bacteria</taxon>
        <taxon>Pseudomonadati</taxon>
        <taxon>Spirochaetota</taxon>
        <taxon>Spirochaetia</taxon>
        <taxon>Leptospirales</taxon>
        <taxon>Leptospiraceae</taxon>
        <taxon>Leptonema</taxon>
    </lineage>
</organism>
<sequence length="78" mass="8950">MEMTEIKTMLHESIENIDDPAILLAMQEIAGRKYTPQDPPHLSPNQIQRIEESTQQIREGLYVTNEEADALVDEWLNG</sequence>
<dbReference type="RefSeq" id="WP_002775485.1">
    <property type="nucleotide sequence ID" value="NZ_JH597773.1"/>
</dbReference>
<dbReference type="STRING" id="183.GCA_002009735_02396"/>
<evidence type="ECO:0000313" key="2">
    <source>
        <dbReference type="Proteomes" id="UP000005737"/>
    </source>
</evidence>
<dbReference type="HOGENOM" id="CLU_2617708_0_0_12"/>